<dbReference type="GO" id="GO:0005634">
    <property type="term" value="C:nucleus"/>
    <property type="evidence" value="ECO:0007669"/>
    <property type="project" value="UniProtKB-SubCell"/>
</dbReference>
<dbReference type="EMBL" id="JAHBMH010000073">
    <property type="protein sequence ID" value="KAK1933344.1"/>
    <property type="molecule type" value="Genomic_DNA"/>
</dbReference>
<dbReference type="InterPro" id="IPR051958">
    <property type="entry name" value="Alba-like_NAB"/>
</dbReference>
<gene>
    <name evidence="7" type="ORF">X943_003252</name>
</gene>
<evidence type="ECO:0000259" key="6">
    <source>
        <dbReference type="Pfam" id="PF01918"/>
    </source>
</evidence>
<feature type="region of interest" description="Disordered" evidence="5">
    <location>
        <begin position="149"/>
        <end position="170"/>
    </location>
</feature>
<feature type="domain" description="DNA/RNA-binding protein Alba-like" evidence="6">
    <location>
        <begin position="19"/>
        <end position="79"/>
    </location>
</feature>
<comment type="subcellular location">
    <subcellularLocation>
        <location evidence="1">Nucleus</location>
    </subcellularLocation>
</comment>
<dbReference type="GO" id="GO:0003723">
    <property type="term" value="F:RNA binding"/>
    <property type="evidence" value="ECO:0007669"/>
    <property type="project" value="UniProtKB-KW"/>
</dbReference>
<dbReference type="InterPro" id="IPR002775">
    <property type="entry name" value="DNA/RNA-bd_Alba-like"/>
</dbReference>
<evidence type="ECO:0000313" key="8">
    <source>
        <dbReference type="Proteomes" id="UP001195914"/>
    </source>
</evidence>
<keyword evidence="8" id="KW-1185">Reference proteome</keyword>
<organism evidence="7 8">
    <name type="scientific">Babesia divergens</name>
    <dbReference type="NCBI Taxonomy" id="32595"/>
    <lineage>
        <taxon>Eukaryota</taxon>
        <taxon>Sar</taxon>
        <taxon>Alveolata</taxon>
        <taxon>Apicomplexa</taxon>
        <taxon>Aconoidasida</taxon>
        <taxon>Piroplasmida</taxon>
        <taxon>Babesiidae</taxon>
        <taxon>Babesia</taxon>
    </lineage>
</organism>
<dbReference type="SUPFAM" id="SSF82704">
    <property type="entry name" value="AlbA-like"/>
    <property type="match status" value="1"/>
</dbReference>
<sequence length="170" mass="18433">MAQTESTTQKEVKPTSPGEIRVMSLGLVSSYVSYAKKLIAAGEPVITIRGTGKAMSNVIETAEILKRTYKGMHQVTALDTQDHIRAETNEEGKEQRRAVCFLTVTLTMDPTKIDTTAVGYQKPLSDEQMGEVEVDKLLQALKTAGIKRLSAAPRKAKAAPASQGENGKKK</sequence>
<evidence type="ECO:0000256" key="1">
    <source>
        <dbReference type="ARBA" id="ARBA00004123"/>
    </source>
</evidence>
<evidence type="ECO:0000256" key="5">
    <source>
        <dbReference type="SAM" id="MobiDB-lite"/>
    </source>
</evidence>
<evidence type="ECO:0000256" key="3">
    <source>
        <dbReference type="ARBA" id="ARBA00022884"/>
    </source>
</evidence>
<dbReference type="InterPro" id="IPR036882">
    <property type="entry name" value="Alba-like_dom_sf"/>
</dbReference>
<reference evidence="7" key="1">
    <citation type="journal article" date="2014" name="Nucleic Acids Res.">
        <title>The evolutionary dynamics of variant antigen genes in Babesia reveal a history of genomic innovation underlying host-parasite interaction.</title>
        <authorList>
            <person name="Jackson A.P."/>
            <person name="Otto T.D."/>
            <person name="Darby A."/>
            <person name="Ramaprasad A."/>
            <person name="Xia D."/>
            <person name="Echaide I.E."/>
            <person name="Farber M."/>
            <person name="Gahlot S."/>
            <person name="Gamble J."/>
            <person name="Gupta D."/>
            <person name="Gupta Y."/>
            <person name="Jackson L."/>
            <person name="Malandrin L."/>
            <person name="Malas T.B."/>
            <person name="Moussa E."/>
            <person name="Nair M."/>
            <person name="Reid A.J."/>
            <person name="Sanders M."/>
            <person name="Sharma J."/>
            <person name="Tracey A."/>
            <person name="Quail M.A."/>
            <person name="Weir W."/>
            <person name="Wastling J.M."/>
            <person name="Hall N."/>
            <person name="Willadsen P."/>
            <person name="Lingelbach K."/>
            <person name="Shiels B."/>
            <person name="Tait A."/>
            <person name="Berriman M."/>
            <person name="Allred D.R."/>
            <person name="Pain A."/>
        </authorList>
    </citation>
    <scope>NUCLEOTIDE SEQUENCE</scope>
    <source>
        <strain evidence="7">1802A</strain>
    </source>
</reference>
<keyword evidence="3" id="KW-0694">RNA-binding</keyword>
<dbReference type="Proteomes" id="UP001195914">
    <property type="component" value="Unassembled WGS sequence"/>
</dbReference>
<dbReference type="Pfam" id="PF01918">
    <property type="entry name" value="Alba"/>
    <property type="match status" value="1"/>
</dbReference>
<dbReference type="AlphaFoldDB" id="A0AAD9G7S5"/>
<dbReference type="PANTHER" id="PTHR13516">
    <property type="entry name" value="RIBONUCLEASE P SUBUNIT P25"/>
    <property type="match status" value="1"/>
</dbReference>
<evidence type="ECO:0000313" key="7">
    <source>
        <dbReference type="EMBL" id="KAK1933344.1"/>
    </source>
</evidence>
<protein>
    <recommendedName>
        <fullName evidence="6">DNA/RNA-binding protein Alba-like domain-containing protein</fullName>
    </recommendedName>
</protein>
<keyword evidence="4" id="KW-0539">Nucleus</keyword>
<comment type="caution">
    <text evidence="7">The sequence shown here is derived from an EMBL/GenBank/DDBJ whole genome shotgun (WGS) entry which is preliminary data.</text>
</comment>
<evidence type="ECO:0000256" key="4">
    <source>
        <dbReference type="ARBA" id="ARBA00023242"/>
    </source>
</evidence>
<name>A0AAD9G7S5_BABDI</name>
<dbReference type="Gene3D" id="3.30.110.20">
    <property type="entry name" value="Alba-like domain"/>
    <property type="match status" value="1"/>
</dbReference>
<accession>A0AAD9G7S5</accession>
<proteinExistence type="inferred from homology"/>
<comment type="similarity">
    <text evidence="2">Belongs to the histone-like Alba family.</text>
</comment>
<evidence type="ECO:0000256" key="2">
    <source>
        <dbReference type="ARBA" id="ARBA00008018"/>
    </source>
</evidence>
<reference evidence="7" key="2">
    <citation type="submission" date="2021-05" db="EMBL/GenBank/DDBJ databases">
        <authorList>
            <person name="Pain A."/>
        </authorList>
    </citation>
    <scope>NUCLEOTIDE SEQUENCE</scope>
    <source>
        <strain evidence="7">1802A</strain>
    </source>
</reference>